<dbReference type="PROSITE" id="PS50297">
    <property type="entry name" value="ANK_REP_REGION"/>
    <property type="match status" value="1"/>
</dbReference>
<evidence type="ECO:0000313" key="2">
    <source>
        <dbReference type="EMBL" id="CAI8003611.1"/>
    </source>
</evidence>
<evidence type="ECO:0000313" key="3">
    <source>
        <dbReference type="Proteomes" id="UP001174909"/>
    </source>
</evidence>
<dbReference type="EMBL" id="CASHTH010000524">
    <property type="protein sequence ID" value="CAI8003611.1"/>
    <property type="molecule type" value="Genomic_DNA"/>
</dbReference>
<dbReference type="AlphaFoldDB" id="A0AA35R455"/>
<protein>
    <submittedName>
        <fullName evidence="2">Uncharacterized protein</fullName>
    </submittedName>
</protein>
<dbReference type="InterPro" id="IPR036770">
    <property type="entry name" value="Ankyrin_rpt-contain_sf"/>
</dbReference>
<dbReference type="Proteomes" id="UP001174909">
    <property type="component" value="Unassembled WGS sequence"/>
</dbReference>
<proteinExistence type="predicted"/>
<reference evidence="2" key="1">
    <citation type="submission" date="2023-03" db="EMBL/GenBank/DDBJ databases">
        <authorList>
            <person name="Steffen K."/>
            <person name="Cardenas P."/>
        </authorList>
    </citation>
    <scope>NUCLEOTIDE SEQUENCE</scope>
</reference>
<organism evidence="2 3">
    <name type="scientific">Geodia barretti</name>
    <name type="common">Barrett's horny sponge</name>
    <dbReference type="NCBI Taxonomy" id="519541"/>
    <lineage>
        <taxon>Eukaryota</taxon>
        <taxon>Metazoa</taxon>
        <taxon>Porifera</taxon>
        <taxon>Demospongiae</taxon>
        <taxon>Heteroscleromorpha</taxon>
        <taxon>Tetractinellida</taxon>
        <taxon>Astrophorina</taxon>
        <taxon>Geodiidae</taxon>
        <taxon>Geodia</taxon>
    </lineage>
</organism>
<name>A0AA35R455_GEOBA</name>
<comment type="caution">
    <text evidence="2">The sequence shown here is derived from an EMBL/GenBank/DDBJ whole genome shotgun (WGS) entry which is preliminary data.</text>
</comment>
<feature type="repeat" description="ANK" evidence="1">
    <location>
        <begin position="42"/>
        <end position="74"/>
    </location>
</feature>
<evidence type="ECO:0000256" key="1">
    <source>
        <dbReference type="PROSITE-ProRule" id="PRU00023"/>
    </source>
</evidence>
<dbReference type="PROSITE" id="PS50088">
    <property type="entry name" value="ANK_REPEAT"/>
    <property type="match status" value="1"/>
</dbReference>
<keyword evidence="1" id="KW-0040">ANK repeat</keyword>
<dbReference type="SUPFAM" id="SSF48403">
    <property type="entry name" value="Ankyrin repeat"/>
    <property type="match status" value="1"/>
</dbReference>
<sequence length="113" mass="12531">MCSVVTRRKAVGGKESCLTLHNMSSLASSDIHKFLPRFVQQEGRTELHDAAERGDVEADQGLLSTSVNINSRTEDVRLSTSECVVSFLTQFIDCCSTGLCIPTTCRKETLLYW</sequence>
<gene>
    <name evidence="2" type="ORF">GBAR_LOCUS3693</name>
</gene>
<dbReference type="InterPro" id="IPR002110">
    <property type="entry name" value="Ankyrin_rpt"/>
</dbReference>
<keyword evidence="3" id="KW-1185">Reference proteome</keyword>
<accession>A0AA35R455</accession>